<dbReference type="RefSeq" id="WP_153741092.1">
    <property type="nucleotide sequence ID" value="NZ_WBMP01000011.1"/>
</dbReference>
<comment type="caution">
    <text evidence="3">The sequence shown here is derived from an EMBL/GenBank/DDBJ whole genome shotgun (WGS) entry which is preliminary data.</text>
</comment>
<evidence type="ECO:0000256" key="1">
    <source>
        <dbReference type="SAM" id="MobiDB-lite"/>
    </source>
</evidence>
<evidence type="ECO:0000313" key="4">
    <source>
        <dbReference type="Proteomes" id="UP000469950"/>
    </source>
</evidence>
<feature type="region of interest" description="Disordered" evidence="1">
    <location>
        <begin position="101"/>
        <end position="121"/>
    </location>
</feature>
<dbReference type="AlphaFoldDB" id="A0A833JNB0"/>
<evidence type="ECO:0000313" key="3">
    <source>
        <dbReference type="EMBL" id="KAE8545029.1"/>
    </source>
</evidence>
<feature type="compositionally biased region" description="Basic residues" evidence="1">
    <location>
        <begin position="1"/>
        <end position="12"/>
    </location>
</feature>
<gene>
    <name evidence="3" type="ORF">F6453_2636</name>
</gene>
<feature type="region of interest" description="Disordered" evidence="1">
    <location>
        <begin position="1"/>
        <end position="20"/>
    </location>
</feature>
<dbReference type="EMBL" id="WBMP01000011">
    <property type="protein sequence ID" value="KAE8545029.1"/>
    <property type="molecule type" value="Genomic_DNA"/>
</dbReference>
<organism evidence="3 4">
    <name type="scientific">Marinobacter nauticus</name>
    <name type="common">Marinobacter hydrocarbonoclasticus</name>
    <name type="synonym">Marinobacter aquaeolei</name>
    <dbReference type="NCBI Taxonomy" id="2743"/>
    <lineage>
        <taxon>Bacteria</taxon>
        <taxon>Pseudomonadati</taxon>
        <taxon>Pseudomonadota</taxon>
        <taxon>Gammaproteobacteria</taxon>
        <taxon>Pseudomonadales</taxon>
        <taxon>Marinobacteraceae</taxon>
        <taxon>Marinobacter</taxon>
    </lineage>
</organism>
<dbReference type="InterPro" id="IPR018306">
    <property type="entry name" value="Phage_T5_Orf172_DNA-bd"/>
</dbReference>
<feature type="domain" description="Bacteriophage T5 Orf172 DNA-binding" evidence="2">
    <location>
        <begin position="320"/>
        <end position="414"/>
    </location>
</feature>
<proteinExistence type="predicted"/>
<dbReference type="Proteomes" id="UP000469950">
    <property type="component" value="Unassembled WGS sequence"/>
</dbReference>
<dbReference type="Pfam" id="PF13455">
    <property type="entry name" value="MUG113"/>
    <property type="match status" value="1"/>
</dbReference>
<reference evidence="3 4" key="1">
    <citation type="submission" date="2019-10" db="EMBL/GenBank/DDBJ databases">
        <title>Draft genome sequence of Marinobacter hydrocarbonoclasticus NCT7M from the microbiome of the marine copepod.</title>
        <authorList>
            <person name="Nuttall R."/>
            <person name="Sharma G."/>
            <person name="Moisander P."/>
        </authorList>
    </citation>
    <scope>NUCLEOTIDE SEQUENCE [LARGE SCALE GENOMIC DNA]</scope>
    <source>
        <strain evidence="3 4">NCT7M</strain>
    </source>
</reference>
<name>A0A833JNB0_MARNT</name>
<accession>A0A833JNB0</accession>
<protein>
    <submittedName>
        <fullName evidence="3">YeeC-like protein</fullName>
    </submittedName>
</protein>
<dbReference type="SMART" id="SM00974">
    <property type="entry name" value="T5orf172"/>
    <property type="match status" value="1"/>
</dbReference>
<sequence>MPPINHSRRKASSRPSLEEIFDGPDEFGLLDVEAKKPTVGAPLEVSNFEQISAFVDQHGRAPKADSGVLQEKLLARRLRSYRVRGDLLSSLKSHDRHNLLLESASPPEQKVGSQAEERTTVTQDGVNRSVAKGDTNQEENVTSLDDIFASEAFSEMDQGEESLFHPVHVSFEKSREDPDEIAQRRVCPDFYVFEPIFKDLHSKLRTGEVKAARFQQASQVQPGDAFILEGVMCLIDEVGEYREDGDGRYDPRLRLIFENGTESNHLLRSLAKRLYQDPTGRRIIRDAESVVEAFNNVSHKDKRAGQIYFVTTMSDKPALREIPNLLKIGYTELTVDERIKNAERDTAFLEAPVKKLASIECYNLNPNKFETLIHGFLHAQRIKMTLTGRDGKEYHPREWFSVPLDTAREVVKRIIDGSIIQYRMDNTTGRLVKKNYDRRSNQT</sequence>
<evidence type="ECO:0000259" key="2">
    <source>
        <dbReference type="SMART" id="SM00974"/>
    </source>
</evidence>